<name>A0AA45QS56_9LACT</name>
<evidence type="ECO:0000259" key="1">
    <source>
        <dbReference type="Pfam" id="PF01243"/>
    </source>
</evidence>
<dbReference type="AlphaFoldDB" id="A0AA45QS56"/>
<sequence length="125" mass="13947">MLTDKFLETLKYEGAVSLISWGAEAEPHATGTWISYLTLSEDEKLLAPAAGMHHLEADIAKNDKLFLMLGVREVEGRNGYQGIGFRLTVKAKLIGQGSTFEIVHQKYPFARQALEMTPLKLEQLL</sequence>
<accession>A0AA45QS56</accession>
<dbReference type="Pfam" id="PF01243">
    <property type="entry name" value="PNPOx_N"/>
    <property type="match status" value="1"/>
</dbReference>
<keyword evidence="3" id="KW-1185">Reference proteome</keyword>
<dbReference type="SUPFAM" id="SSF50475">
    <property type="entry name" value="FMN-binding split barrel"/>
    <property type="match status" value="1"/>
</dbReference>
<organism evidence="2 3">
    <name type="scientific">Lactococcus taiwanensis</name>
    <dbReference type="NCBI Taxonomy" id="1151742"/>
    <lineage>
        <taxon>Bacteria</taxon>
        <taxon>Bacillati</taxon>
        <taxon>Bacillota</taxon>
        <taxon>Bacilli</taxon>
        <taxon>Lactobacillales</taxon>
        <taxon>Streptococcaceae</taxon>
        <taxon>Lactococcus</taxon>
    </lineage>
</organism>
<feature type="domain" description="Pyridoxamine 5'-phosphate oxidase N-terminal" evidence="1">
    <location>
        <begin position="2"/>
        <end position="123"/>
    </location>
</feature>
<dbReference type="EMBL" id="CP070872">
    <property type="protein sequence ID" value="QSE77669.1"/>
    <property type="molecule type" value="Genomic_DNA"/>
</dbReference>
<reference evidence="2 3" key="1">
    <citation type="submission" date="2021-02" db="EMBL/GenBank/DDBJ databases">
        <title>Complete genome sequence of Lactococcus lactis strain K_LL004.</title>
        <authorList>
            <person name="Kim H.B."/>
        </authorList>
    </citation>
    <scope>NUCLEOTIDE SEQUENCE [LARGE SCALE GENOMIC DNA]</scope>
    <source>
        <strain evidence="2 3">K_LL004</strain>
    </source>
</reference>
<gene>
    <name evidence="2" type="ORF">JW886_08405</name>
</gene>
<protein>
    <submittedName>
        <fullName evidence="2">Pyridoxamine 5'-phosphate oxidase family protein</fullName>
    </submittedName>
</protein>
<dbReference type="RefSeq" id="WP_205272703.1">
    <property type="nucleotide sequence ID" value="NZ_CP070381.1"/>
</dbReference>
<dbReference type="Proteomes" id="UP000663608">
    <property type="component" value="Chromosome"/>
</dbReference>
<dbReference type="Gene3D" id="2.30.110.10">
    <property type="entry name" value="Electron Transport, Fmn-binding Protein, Chain A"/>
    <property type="match status" value="1"/>
</dbReference>
<evidence type="ECO:0000313" key="3">
    <source>
        <dbReference type="Proteomes" id="UP000663608"/>
    </source>
</evidence>
<dbReference type="InterPro" id="IPR012349">
    <property type="entry name" value="Split_barrel_FMN-bd"/>
</dbReference>
<dbReference type="KEGG" id="lti:JW886_08405"/>
<dbReference type="InterPro" id="IPR011576">
    <property type="entry name" value="Pyridox_Oxase_N"/>
</dbReference>
<proteinExistence type="predicted"/>
<evidence type="ECO:0000313" key="2">
    <source>
        <dbReference type="EMBL" id="QSE77669.1"/>
    </source>
</evidence>